<name>A0A8H7QGS5_9FUNG</name>
<dbReference type="EMBL" id="JAEPRD010000344">
    <property type="protein sequence ID" value="KAG2191854.1"/>
    <property type="molecule type" value="Genomic_DNA"/>
</dbReference>
<keyword evidence="3" id="KW-1185">Reference proteome</keyword>
<gene>
    <name evidence="2" type="ORF">INT47_002869</name>
</gene>
<keyword evidence="1" id="KW-1133">Transmembrane helix</keyword>
<feature type="transmembrane region" description="Helical" evidence="1">
    <location>
        <begin position="7"/>
        <end position="28"/>
    </location>
</feature>
<dbReference type="AlphaFoldDB" id="A0A8H7QGS5"/>
<reference evidence="2" key="1">
    <citation type="submission" date="2020-12" db="EMBL/GenBank/DDBJ databases">
        <title>Metabolic potential, ecology and presence of endohyphal bacteria is reflected in genomic diversity of Mucoromycotina.</title>
        <authorList>
            <person name="Muszewska A."/>
            <person name="Okrasinska A."/>
            <person name="Steczkiewicz K."/>
            <person name="Drgas O."/>
            <person name="Orlowska M."/>
            <person name="Perlinska-Lenart U."/>
            <person name="Aleksandrzak-Piekarczyk T."/>
            <person name="Szatraj K."/>
            <person name="Zielenkiewicz U."/>
            <person name="Pilsyk S."/>
            <person name="Malc E."/>
            <person name="Mieczkowski P."/>
            <person name="Kruszewska J.S."/>
            <person name="Biernat P."/>
            <person name="Pawlowska J."/>
        </authorList>
    </citation>
    <scope>NUCLEOTIDE SEQUENCE</scope>
    <source>
        <strain evidence="2">WA0000017839</strain>
    </source>
</reference>
<protein>
    <submittedName>
        <fullName evidence="2">Uncharacterized protein</fullName>
    </submittedName>
</protein>
<evidence type="ECO:0000256" key="1">
    <source>
        <dbReference type="SAM" id="Phobius"/>
    </source>
</evidence>
<sequence length="152" mass="16779">MPSATHTVYYIGIVISVMTYSVHTPIIWYGHQWHDRRHQSPHLAPPSSSTVIITISSTQTVYYMVSPPPSITPSGFPIILNCYHNDLLYSNGLLYGIVIGGLTAAITVHPIWPLHHLRLVIIMNTAATTQIAVGPYFQVLFSSEAPDPSSIK</sequence>
<keyword evidence="1" id="KW-0472">Membrane</keyword>
<feature type="transmembrane region" description="Helical" evidence="1">
    <location>
        <begin position="93"/>
        <end position="112"/>
    </location>
</feature>
<keyword evidence="1" id="KW-0812">Transmembrane</keyword>
<feature type="transmembrane region" description="Helical" evidence="1">
    <location>
        <begin position="119"/>
        <end position="137"/>
    </location>
</feature>
<accession>A0A8H7QGS5</accession>
<evidence type="ECO:0000313" key="3">
    <source>
        <dbReference type="Proteomes" id="UP000603453"/>
    </source>
</evidence>
<evidence type="ECO:0000313" key="2">
    <source>
        <dbReference type="EMBL" id="KAG2191854.1"/>
    </source>
</evidence>
<dbReference type="Proteomes" id="UP000603453">
    <property type="component" value="Unassembled WGS sequence"/>
</dbReference>
<organism evidence="2 3">
    <name type="scientific">Mucor saturninus</name>
    <dbReference type="NCBI Taxonomy" id="64648"/>
    <lineage>
        <taxon>Eukaryota</taxon>
        <taxon>Fungi</taxon>
        <taxon>Fungi incertae sedis</taxon>
        <taxon>Mucoromycota</taxon>
        <taxon>Mucoromycotina</taxon>
        <taxon>Mucoromycetes</taxon>
        <taxon>Mucorales</taxon>
        <taxon>Mucorineae</taxon>
        <taxon>Mucoraceae</taxon>
        <taxon>Mucor</taxon>
    </lineage>
</organism>
<comment type="caution">
    <text evidence="2">The sequence shown here is derived from an EMBL/GenBank/DDBJ whole genome shotgun (WGS) entry which is preliminary data.</text>
</comment>
<proteinExistence type="predicted"/>